<evidence type="ECO:0000259" key="1">
    <source>
        <dbReference type="PROSITE" id="PS52045"/>
    </source>
</evidence>
<evidence type="ECO:0000313" key="2">
    <source>
        <dbReference type="EMBL" id="KAG6664221.1"/>
    </source>
</evidence>
<accession>A0A8T1RE57</accession>
<dbReference type="InterPro" id="IPR053168">
    <property type="entry name" value="Glutamic_endopeptidase"/>
</dbReference>
<protein>
    <recommendedName>
        <fullName evidence="1">Neprosin PEP catalytic domain-containing protein</fullName>
    </recommendedName>
</protein>
<proteinExistence type="predicted"/>
<reference evidence="2" key="1">
    <citation type="submission" date="2020-12" db="EMBL/GenBank/DDBJ databases">
        <title>WGS assembly of Carya illinoinensis cv. Pawnee.</title>
        <authorList>
            <person name="Platts A."/>
            <person name="Shu S."/>
            <person name="Wright S."/>
            <person name="Barry K."/>
            <person name="Edger P."/>
            <person name="Pires J.C."/>
            <person name="Schmutz J."/>
        </authorList>
    </citation>
    <scope>NUCLEOTIDE SEQUENCE</scope>
    <source>
        <tissue evidence="2">Leaf</tissue>
    </source>
</reference>
<keyword evidence="3" id="KW-1185">Reference proteome</keyword>
<dbReference type="Proteomes" id="UP000811609">
    <property type="component" value="Chromosome 2"/>
</dbReference>
<sequence>MKTKVNLPLGIGLKDGGCPYGTVPIMRIDEDDLARAKMNSKIYLSNTNEEPGHHYAILRTKPDPTRKINGIQASFDAVNTKGVDGSQYSSFRMMLSNGPDSIKTGLTVNPALFKDNKTRLFTHVVMDGRTQCFNQQCPAYIQLNSQIPLGWPVDNTSTIGGDQYAVKLQVIKEYISTGPNSKQFVWTLRFELENTILGFWPTTIFSRLSEFGNQVDWGGEVYSPLDLPSPAMGTGIPPRKNKVDTAYSTFSWFVAVSYQDSQSIIFESPSNTEVYESDPEAYNIVDVGNVDKFYGYLIVYDGPGGIIKSH</sequence>
<dbReference type="AlphaFoldDB" id="A0A8T1RE57"/>
<gene>
    <name evidence="2" type="ORF">CIPAW_02G077800</name>
</gene>
<dbReference type="Pfam" id="PF03080">
    <property type="entry name" value="Neprosin"/>
    <property type="match status" value="1"/>
</dbReference>
<dbReference type="PANTHER" id="PTHR31589">
    <property type="entry name" value="PROTEIN, PUTATIVE (DUF239)-RELATED-RELATED"/>
    <property type="match status" value="1"/>
</dbReference>
<dbReference type="PROSITE" id="PS52045">
    <property type="entry name" value="NEPROSIN_PEP_CD"/>
    <property type="match status" value="1"/>
</dbReference>
<name>A0A8T1RE57_CARIL</name>
<dbReference type="PANTHER" id="PTHR31589:SF223">
    <property type="entry name" value="PROTEIN, PUTATIVE (DUF239)-RELATED"/>
    <property type="match status" value="1"/>
</dbReference>
<dbReference type="EMBL" id="CM031810">
    <property type="protein sequence ID" value="KAG6664221.1"/>
    <property type="molecule type" value="Genomic_DNA"/>
</dbReference>
<organism evidence="2 3">
    <name type="scientific">Carya illinoinensis</name>
    <name type="common">Pecan</name>
    <dbReference type="NCBI Taxonomy" id="32201"/>
    <lineage>
        <taxon>Eukaryota</taxon>
        <taxon>Viridiplantae</taxon>
        <taxon>Streptophyta</taxon>
        <taxon>Embryophyta</taxon>
        <taxon>Tracheophyta</taxon>
        <taxon>Spermatophyta</taxon>
        <taxon>Magnoliopsida</taxon>
        <taxon>eudicotyledons</taxon>
        <taxon>Gunneridae</taxon>
        <taxon>Pentapetalae</taxon>
        <taxon>rosids</taxon>
        <taxon>fabids</taxon>
        <taxon>Fagales</taxon>
        <taxon>Juglandaceae</taxon>
        <taxon>Carya</taxon>
    </lineage>
</organism>
<evidence type="ECO:0000313" key="3">
    <source>
        <dbReference type="Proteomes" id="UP000811609"/>
    </source>
</evidence>
<dbReference type="InterPro" id="IPR004314">
    <property type="entry name" value="Neprosin"/>
</dbReference>
<comment type="caution">
    <text evidence="2">The sequence shown here is derived from an EMBL/GenBank/DDBJ whole genome shotgun (WGS) entry which is preliminary data.</text>
</comment>
<feature type="domain" description="Neprosin PEP catalytic" evidence="1">
    <location>
        <begin position="48"/>
        <end position="307"/>
    </location>
</feature>